<sequence>MTTDWWRDAVIYQIYPRSFRDSNGDGIGDLNGIRERLGYLAELGADAIWICPFVQSPMRDFGYDVSDFQAIEPMFGTMDDFDALVREAHMLGLRVIMDQVWNHTSDEHEWFVESRSSRDNPKADWYVWADASPDGGPPNNWRATFGGSAWTWDPLRGQYYLHNFLSEQPDLNFYKREVRAALNEVARFWLDRGVDGFRLDVVNFYTHDRSLRDNPRRPADVPRPAGAGPRDRYFDYINRGTVSRPETLDLLGELRSLMDSYPGTFTLGEISSAEDTLASAADFVRGNRRLHTAYNASLISHEPFTQQTMSELLQRVVELFEDHRICWTFGTHDFPRLKGRWAQHRRHDEETEHRLDRLLAAMLVCLPGSCCIYQGDELGLPQAQLSFEQLRDPYGIANYPEILGRDGCRTPMPWCAEADTAGFSDGDQSWLPIPAEHLPLAVDRQQQNPGSLLNAYRHFLHWRKTQPGLRSGALSLIGSPPPVLMFERGRHEERLLCVFNLSTEPAEVTINERGWHLCHEPLLQGRLIPPVLHLGAYGSAILGRRPPDSWH</sequence>
<dbReference type="PANTHER" id="PTHR10357">
    <property type="entry name" value="ALPHA-AMYLASE FAMILY MEMBER"/>
    <property type="match status" value="1"/>
</dbReference>
<evidence type="ECO:0000259" key="2">
    <source>
        <dbReference type="SMART" id="SM00642"/>
    </source>
</evidence>
<dbReference type="SUPFAM" id="SSF51445">
    <property type="entry name" value="(Trans)glycosidases"/>
    <property type="match status" value="1"/>
</dbReference>
<comment type="caution">
    <text evidence="3">The sequence shown here is derived from an EMBL/GenBank/DDBJ whole genome shotgun (WGS) entry which is preliminary data.</text>
</comment>
<dbReference type="InterPro" id="IPR013780">
    <property type="entry name" value="Glyco_hydro_b"/>
</dbReference>
<dbReference type="SUPFAM" id="SSF51011">
    <property type="entry name" value="Glycosyl hydrolase domain"/>
    <property type="match status" value="1"/>
</dbReference>
<gene>
    <name evidence="3" type="ORF">RM530_15440</name>
</gene>
<dbReference type="CDD" id="cd11330">
    <property type="entry name" value="AmyAc_OligoGlu"/>
    <property type="match status" value="1"/>
</dbReference>
<dbReference type="Gene3D" id="3.90.400.10">
    <property type="entry name" value="Oligo-1,6-glucosidase, Domain 2"/>
    <property type="match status" value="1"/>
</dbReference>
<dbReference type="EMBL" id="JAVRIC010000026">
    <property type="protein sequence ID" value="MDT0498742.1"/>
    <property type="molecule type" value="Genomic_DNA"/>
</dbReference>
<keyword evidence="4" id="KW-1185">Reference proteome</keyword>
<organism evidence="3 4">
    <name type="scientific">Banduia mediterranea</name>
    <dbReference type="NCBI Taxonomy" id="3075609"/>
    <lineage>
        <taxon>Bacteria</taxon>
        <taxon>Pseudomonadati</taxon>
        <taxon>Pseudomonadota</taxon>
        <taxon>Gammaproteobacteria</taxon>
        <taxon>Nevskiales</taxon>
        <taxon>Algiphilaceae</taxon>
        <taxon>Banduia</taxon>
    </lineage>
</organism>
<protein>
    <submittedName>
        <fullName evidence="3">Alpha glucosidase</fullName>
    </submittedName>
</protein>
<dbReference type="InterPro" id="IPR006047">
    <property type="entry name" value="GH13_cat_dom"/>
</dbReference>
<evidence type="ECO:0000256" key="1">
    <source>
        <dbReference type="ARBA" id="ARBA00008061"/>
    </source>
</evidence>
<reference evidence="3 4" key="1">
    <citation type="submission" date="2023-09" db="EMBL/GenBank/DDBJ databases">
        <authorList>
            <person name="Rey-Velasco X."/>
        </authorList>
    </citation>
    <scope>NUCLEOTIDE SEQUENCE [LARGE SCALE GENOMIC DNA]</scope>
    <source>
        <strain evidence="3 4">W345</strain>
    </source>
</reference>
<dbReference type="Gene3D" id="2.60.40.1180">
    <property type="entry name" value="Golgi alpha-mannosidase II"/>
    <property type="match status" value="1"/>
</dbReference>
<comment type="similarity">
    <text evidence="1">Belongs to the glycosyl hydrolase 13 family.</text>
</comment>
<accession>A0ABU2WLI4</accession>
<proteinExistence type="inferred from homology"/>
<name>A0ABU2WLI4_9GAMM</name>
<dbReference type="Proteomes" id="UP001254608">
    <property type="component" value="Unassembled WGS sequence"/>
</dbReference>
<dbReference type="RefSeq" id="WP_311366154.1">
    <property type="nucleotide sequence ID" value="NZ_JAVRIC010000026.1"/>
</dbReference>
<dbReference type="Gene3D" id="3.20.20.80">
    <property type="entry name" value="Glycosidases"/>
    <property type="match status" value="2"/>
</dbReference>
<evidence type="ECO:0000313" key="4">
    <source>
        <dbReference type="Proteomes" id="UP001254608"/>
    </source>
</evidence>
<dbReference type="SMART" id="SM00642">
    <property type="entry name" value="Aamy"/>
    <property type="match status" value="1"/>
</dbReference>
<dbReference type="InterPro" id="IPR045857">
    <property type="entry name" value="O16G_dom_2"/>
</dbReference>
<dbReference type="Pfam" id="PF00128">
    <property type="entry name" value="Alpha-amylase"/>
    <property type="match status" value="1"/>
</dbReference>
<dbReference type="InterPro" id="IPR017853">
    <property type="entry name" value="GH"/>
</dbReference>
<dbReference type="PANTHER" id="PTHR10357:SF179">
    <property type="entry name" value="NEUTRAL AND BASIC AMINO ACID TRANSPORT PROTEIN RBAT"/>
    <property type="match status" value="1"/>
</dbReference>
<evidence type="ECO:0000313" key="3">
    <source>
        <dbReference type="EMBL" id="MDT0498742.1"/>
    </source>
</evidence>
<feature type="domain" description="Glycosyl hydrolase family 13 catalytic" evidence="2">
    <location>
        <begin position="13"/>
        <end position="409"/>
    </location>
</feature>